<feature type="region of interest" description="Disordered" evidence="1">
    <location>
        <begin position="105"/>
        <end position="235"/>
    </location>
</feature>
<accession>A0A3P8FL85</accession>
<feature type="compositionally biased region" description="Low complexity" evidence="1">
    <location>
        <begin position="257"/>
        <end position="267"/>
    </location>
</feature>
<feature type="compositionally biased region" description="Low complexity" evidence="1">
    <location>
        <begin position="185"/>
        <end position="204"/>
    </location>
</feature>
<reference evidence="2 3" key="1">
    <citation type="submission" date="2018-11" db="EMBL/GenBank/DDBJ databases">
        <authorList>
            <consortium name="Pathogen Informatics"/>
        </authorList>
    </citation>
    <scope>NUCLEOTIDE SEQUENCE [LARGE SCALE GENOMIC DNA]</scope>
</reference>
<protein>
    <submittedName>
        <fullName evidence="4">Ig-like domain-containing protein</fullName>
    </submittedName>
</protein>
<feature type="compositionally biased region" description="Low complexity" evidence="1">
    <location>
        <begin position="151"/>
        <end position="170"/>
    </location>
</feature>
<name>A0A3P8FL85_HELPZ</name>
<sequence length="486" mass="53541">MTSLSSVGIDVLLIVDDADSDQLWIQHDDEIVTDEVPVVTRQWDTWFTPVPSRDDFALAATTPSSRLQEKTSEPLTKIEEKPSFAESPPPLLVQNRKISKETEFTTSTGTSTIIPTTIETTTPAPTATSLQPSPSTVKKFTGHSKKSTIRPSTVETTTSEASTEQPSPTTVKKFTAHSKKSTIRPSTVETTTSEASTEQPSPTTVKKFTAHSKKSTIRPTTLETTTPEASTEKLSPTTVKKFTIKWTETSHLRRTTRPTTVAPVSTTEPPTTSALPTRPTRPPQPKPVFTFATIMGVRRQKLTTTVSPRPGGIWRRGRIIFEDDTTTTSSPSTTTARATATAPNKSTKSYNREQASEEHLSIDQRVESAATATTTSEDFTRSPQLQRRPSRLLQRLELEKGHQDAPASTQQTVAPKPVVIQQGSERYKGPTFNCRILNPFEDGVATANHDPSCPMAMPGLSKDGFVSRRKWVRHWFLLCMQAIVEL</sequence>
<gene>
    <name evidence="2" type="ORF">HPBE_LOCUS21005</name>
</gene>
<keyword evidence="3" id="KW-1185">Reference proteome</keyword>
<feature type="compositionally biased region" description="Basic and acidic residues" evidence="1">
    <location>
        <begin position="350"/>
        <end position="366"/>
    </location>
</feature>
<feature type="region of interest" description="Disordered" evidence="1">
    <location>
        <begin position="322"/>
        <end position="389"/>
    </location>
</feature>
<feature type="compositionally biased region" description="Low complexity" evidence="1">
    <location>
        <begin position="369"/>
        <end position="389"/>
    </location>
</feature>
<evidence type="ECO:0000313" key="2">
    <source>
        <dbReference type="EMBL" id="VDP22873.1"/>
    </source>
</evidence>
<dbReference type="OrthoDB" id="5827518at2759"/>
<feature type="compositionally biased region" description="Low complexity" evidence="1">
    <location>
        <begin position="326"/>
        <end position="343"/>
    </location>
</feature>
<evidence type="ECO:0000313" key="4">
    <source>
        <dbReference type="WBParaSite" id="HPBE_0002100601-mRNA-1"/>
    </source>
</evidence>
<dbReference type="EMBL" id="UZAH01032614">
    <property type="protein sequence ID" value="VDP22873.1"/>
    <property type="molecule type" value="Genomic_DNA"/>
</dbReference>
<feature type="compositionally biased region" description="Low complexity" evidence="1">
    <location>
        <begin position="105"/>
        <end position="136"/>
    </location>
</feature>
<feature type="region of interest" description="Disordered" evidence="1">
    <location>
        <begin position="252"/>
        <end position="286"/>
    </location>
</feature>
<reference evidence="4" key="2">
    <citation type="submission" date="2019-09" db="UniProtKB">
        <authorList>
            <consortium name="WormBaseParasite"/>
        </authorList>
    </citation>
    <scope>IDENTIFICATION</scope>
</reference>
<proteinExistence type="predicted"/>
<evidence type="ECO:0000256" key="1">
    <source>
        <dbReference type="SAM" id="MobiDB-lite"/>
    </source>
</evidence>
<evidence type="ECO:0000313" key="3">
    <source>
        <dbReference type="Proteomes" id="UP000050761"/>
    </source>
</evidence>
<dbReference type="WBParaSite" id="HPBE_0002100601-mRNA-1">
    <property type="protein sequence ID" value="HPBE_0002100601-mRNA-1"/>
    <property type="gene ID" value="HPBE_0002100601"/>
</dbReference>
<dbReference type="Proteomes" id="UP000050761">
    <property type="component" value="Unassembled WGS sequence"/>
</dbReference>
<feature type="compositionally biased region" description="Low complexity" evidence="1">
    <location>
        <begin position="217"/>
        <end position="229"/>
    </location>
</feature>
<organism evidence="2">
    <name type="scientific">Heligmosomoides polygyrus</name>
    <name type="common">Parasitic roundworm</name>
    <dbReference type="NCBI Taxonomy" id="6339"/>
    <lineage>
        <taxon>Eukaryota</taxon>
        <taxon>Metazoa</taxon>
        <taxon>Ecdysozoa</taxon>
        <taxon>Nematoda</taxon>
        <taxon>Chromadorea</taxon>
        <taxon>Rhabditida</taxon>
        <taxon>Rhabditina</taxon>
        <taxon>Rhabditomorpha</taxon>
        <taxon>Strongyloidea</taxon>
        <taxon>Heligmosomidae</taxon>
        <taxon>Heligmosomoides</taxon>
    </lineage>
</organism>
<dbReference type="AlphaFoldDB" id="A0A3P8FL85"/>